<gene>
    <name evidence="1" type="ORF">VSR83_09330</name>
</gene>
<protein>
    <submittedName>
        <fullName evidence="1">Response regulator</fullName>
    </submittedName>
</protein>
<keyword evidence="2" id="KW-1185">Reference proteome</keyword>
<dbReference type="EMBL" id="JAYMRU010000005">
    <property type="protein sequence ID" value="MEM5400286.1"/>
    <property type="molecule type" value="Genomic_DNA"/>
</dbReference>
<organism evidence="1 2">
    <name type="scientific">Paraburkholderia unamae</name>
    <dbReference type="NCBI Taxonomy" id="219649"/>
    <lineage>
        <taxon>Bacteria</taxon>
        <taxon>Pseudomonadati</taxon>
        <taxon>Pseudomonadota</taxon>
        <taxon>Betaproteobacteria</taxon>
        <taxon>Burkholderiales</taxon>
        <taxon>Burkholderiaceae</taxon>
        <taxon>Paraburkholderia</taxon>
    </lineage>
</organism>
<sequence>MRTPGTGREALEVAGQFQPDMVFLGLRLHHMSGLDVATQFSARPKSGRPVLVALTGYGQPEDRERTREAGFDHHFVKPVPAEDILSPVARFKETPDPS</sequence>
<dbReference type="Proteomes" id="UP001392318">
    <property type="component" value="Unassembled WGS sequence"/>
</dbReference>
<comment type="caution">
    <text evidence="1">The sequence shown here is derived from an EMBL/GenBank/DDBJ whole genome shotgun (WGS) entry which is preliminary data.</text>
</comment>
<evidence type="ECO:0000313" key="1">
    <source>
        <dbReference type="EMBL" id="MEM5400286.1"/>
    </source>
</evidence>
<evidence type="ECO:0000313" key="2">
    <source>
        <dbReference type="Proteomes" id="UP001392318"/>
    </source>
</evidence>
<name>A0ACC6RF11_9BURK</name>
<accession>A0ACC6RF11</accession>
<reference evidence="1" key="1">
    <citation type="submission" date="2024-01" db="EMBL/GenBank/DDBJ databases">
        <title>The diversity of rhizobia nodulating Mimosa spp. in eleven states of Brazil covering several biomes is determined by host plant, location, and edaphic factors.</title>
        <authorList>
            <person name="Rouws L."/>
            <person name="Barauna A."/>
            <person name="Beukes C."/>
            <person name="De Faria S.M."/>
            <person name="Gross E."/>
            <person name="Dos Reis Junior F.B."/>
            <person name="Simon M."/>
            <person name="Maluk M."/>
            <person name="Odee D.W."/>
            <person name="Kenicer G."/>
            <person name="Young J.P.W."/>
            <person name="Reis V.M."/>
            <person name="Zilli J."/>
            <person name="James E.K."/>
        </authorList>
    </citation>
    <scope>NUCLEOTIDE SEQUENCE</scope>
    <source>
        <strain evidence="1">JPY452</strain>
    </source>
</reference>
<proteinExistence type="predicted"/>